<proteinExistence type="predicted"/>
<reference evidence="2" key="1">
    <citation type="submission" date="2020-07" db="EMBL/GenBank/DDBJ databases">
        <title>Clarias magur genome sequencing, assembly and annotation.</title>
        <authorList>
            <person name="Kushwaha B."/>
            <person name="Kumar R."/>
            <person name="Das P."/>
            <person name="Joshi C.G."/>
            <person name="Kumar D."/>
            <person name="Nagpure N.S."/>
            <person name="Pandey M."/>
            <person name="Agarwal S."/>
            <person name="Srivastava S."/>
            <person name="Singh M."/>
            <person name="Sahoo L."/>
            <person name="Jayasankar P."/>
            <person name="Meher P.K."/>
            <person name="Koringa P.G."/>
            <person name="Iquebal M.A."/>
            <person name="Das S.P."/>
            <person name="Bit A."/>
            <person name="Patnaik S."/>
            <person name="Patel N."/>
            <person name="Shah T.M."/>
            <person name="Hinsu A."/>
            <person name="Jena J.K."/>
        </authorList>
    </citation>
    <scope>NUCLEOTIDE SEQUENCE</scope>
    <source>
        <strain evidence="2">CIFAMagur01</strain>
        <tissue evidence="2">Testis</tissue>
    </source>
</reference>
<sequence>MVGTGEGWRGVERLTHPALQQLFHGKTTHPRVTPNEITAGGPGKLNHFVLVTVGDYSGKQRGKNMPWSGCQFNIARASRGNSTQSVT</sequence>
<keyword evidence="3" id="KW-1185">Reference proteome</keyword>
<comment type="caution">
    <text evidence="2">The sequence shown here is derived from an EMBL/GenBank/DDBJ whole genome shotgun (WGS) entry which is preliminary data.</text>
</comment>
<feature type="region of interest" description="Disordered" evidence="1">
    <location>
        <begin position="23"/>
        <end position="43"/>
    </location>
</feature>
<accession>A0A8J4TVE7</accession>
<gene>
    <name evidence="2" type="ORF">DAT39_005709</name>
</gene>
<evidence type="ECO:0000313" key="2">
    <source>
        <dbReference type="EMBL" id="KAF5904541.1"/>
    </source>
</evidence>
<organism evidence="2 3">
    <name type="scientific">Clarias magur</name>
    <name type="common">Asian catfish</name>
    <name type="synonym">Macropteronotus magur</name>
    <dbReference type="NCBI Taxonomy" id="1594786"/>
    <lineage>
        <taxon>Eukaryota</taxon>
        <taxon>Metazoa</taxon>
        <taxon>Chordata</taxon>
        <taxon>Craniata</taxon>
        <taxon>Vertebrata</taxon>
        <taxon>Euteleostomi</taxon>
        <taxon>Actinopterygii</taxon>
        <taxon>Neopterygii</taxon>
        <taxon>Teleostei</taxon>
        <taxon>Ostariophysi</taxon>
        <taxon>Siluriformes</taxon>
        <taxon>Clariidae</taxon>
        <taxon>Clarias</taxon>
    </lineage>
</organism>
<evidence type="ECO:0000313" key="3">
    <source>
        <dbReference type="Proteomes" id="UP000727407"/>
    </source>
</evidence>
<dbReference type="EMBL" id="QNUK01000055">
    <property type="protein sequence ID" value="KAF5904541.1"/>
    <property type="molecule type" value="Genomic_DNA"/>
</dbReference>
<dbReference type="Proteomes" id="UP000727407">
    <property type="component" value="Unassembled WGS sequence"/>
</dbReference>
<name>A0A8J4TVE7_CLAMG</name>
<evidence type="ECO:0000256" key="1">
    <source>
        <dbReference type="SAM" id="MobiDB-lite"/>
    </source>
</evidence>
<protein>
    <submittedName>
        <fullName evidence="2">Homoaconitase, mitochondrial</fullName>
    </submittedName>
</protein>
<dbReference type="AlphaFoldDB" id="A0A8J4TVE7"/>